<evidence type="ECO:0000313" key="2">
    <source>
        <dbReference type="EMBL" id="PIR91425.1"/>
    </source>
</evidence>
<comment type="caution">
    <text evidence="2">The sequence shown here is derived from an EMBL/GenBank/DDBJ whole genome shotgun (WGS) entry which is preliminary data.</text>
</comment>
<evidence type="ECO:0008006" key="4">
    <source>
        <dbReference type="Google" id="ProtNLM"/>
    </source>
</evidence>
<name>A0A2H0UX84_9BACT</name>
<dbReference type="InterPro" id="IPR012902">
    <property type="entry name" value="N_methyl_site"/>
</dbReference>
<reference evidence="3" key="1">
    <citation type="submission" date="2017-09" db="EMBL/GenBank/DDBJ databases">
        <title>Depth-based differentiation of microbial function through sediment-hosted aquifers and enrichment of novel symbionts in the deep terrestrial subsurface.</title>
        <authorList>
            <person name="Probst A.J."/>
            <person name="Ladd B."/>
            <person name="Jarett J.K."/>
            <person name="Geller-Mcgrath D.E."/>
            <person name="Sieber C.M.K."/>
            <person name="Emerson J.B."/>
            <person name="Anantharaman K."/>
            <person name="Thomas B.C."/>
            <person name="Malmstrom R."/>
            <person name="Stieglmeier M."/>
            <person name="Klingl A."/>
            <person name="Woyke T."/>
            <person name="Ryan C.M."/>
            <person name="Banfield J.F."/>
        </authorList>
    </citation>
    <scope>NUCLEOTIDE SEQUENCE [LARGE SCALE GENOMIC DNA]</scope>
</reference>
<keyword evidence="1" id="KW-0472">Membrane</keyword>
<accession>A0A2H0UX84</accession>
<organism evidence="2 3">
    <name type="scientific">bacterium (Candidatus Gribaldobacteria) CG10_big_fil_rev_8_21_14_0_10_41_12</name>
    <dbReference type="NCBI Taxonomy" id="2014277"/>
    <lineage>
        <taxon>Bacteria</taxon>
        <taxon>Candidatus Gribaldobacteria</taxon>
    </lineage>
</organism>
<dbReference type="Proteomes" id="UP000228906">
    <property type="component" value="Unassembled WGS sequence"/>
</dbReference>
<evidence type="ECO:0000256" key="1">
    <source>
        <dbReference type="SAM" id="Phobius"/>
    </source>
</evidence>
<sequence length="171" mass="19053">MMVFEKKKLGFTLLEIMVAIAVFSVGILGVYALVPMAILLGSENSDRFTAAQLALEGLEIVRNIRDSNWLEQNSNPSNLWNEGLDNCAAGCEVDYTTLQNIDPILTSYGAGRYLKIDSQGFFNYANGTSTEKFKRKITIANQAGALNISVGVEWSKKYPLLVLTEKLYDWR</sequence>
<gene>
    <name evidence="2" type="ORF">COU03_02155</name>
</gene>
<evidence type="ECO:0000313" key="3">
    <source>
        <dbReference type="Proteomes" id="UP000228906"/>
    </source>
</evidence>
<keyword evidence="1" id="KW-0812">Transmembrane</keyword>
<protein>
    <recommendedName>
        <fullName evidence="4">Type II secretion system protein</fullName>
    </recommendedName>
</protein>
<dbReference type="NCBIfam" id="TIGR02532">
    <property type="entry name" value="IV_pilin_GFxxxE"/>
    <property type="match status" value="1"/>
</dbReference>
<proteinExistence type="predicted"/>
<dbReference type="AlphaFoldDB" id="A0A2H0UX84"/>
<dbReference type="Pfam" id="PF07963">
    <property type="entry name" value="N_methyl"/>
    <property type="match status" value="1"/>
</dbReference>
<dbReference type="EMBL" id="PFAV01000035">
    <property type="protein sequence ID" value="PIR91425.1"/>
    <property type="molecule type" value="Genomic_DNA"/>
</dbReference>
<feature type="transmembrane region" description="Helical" evidence="1">
    <location>
        <begin position="12"/>
        <end position="34"/>
    </location>
</feature>
<keyword evidence="1" id="KW-1133">Transmembrane helix</keyword>